<organism evidence="1 2">
    <name type="scientific">Cirrhinus mrigala</name>
    <name type="common">Mrigala</name>
    <dbReference type="NCBI Taxonomy" id="683832"/>
    <lineage>
        <taxon>Eukaryota</taxon>
        <taxon>Metazoa</taxon>
        <taxon>Chordata</taxon>
        <taxon>Craniata</taxon>
        <taxon>Vertebrata</taxon>
        <taxon>Euteleostomi</taxon>
        <taxon>Actinopterygii</taxon>
        <taxon>Neopterygii</taxon>
        <taxon>Teleostei</taxon>
        <taxon>Ostariophysi</taxon>
        <taxon>Cypriniformes</taxon>
        <taxon>Cyprinidae</taxon>
        <taxon>Labeoninae</taxon>
        <taxon>Labeonini</taxon>
        <taxon>Cirrhinus</taxon>
    </lineage>
</organism>
<feature type="non-terminal residue" evidence="1">
    <location>
        <position position="1"/>
    </location>
</feature>
<feature type="non-terminal residue" evidence="1">
    <location>
        <position position="50"/>
    </location>
</feature>
<reference evidence="1 2" key="1">
    <citation type="submission" date="2024-05" db="EMBL/GenBank/DDBJ databases">
        <title>Genome sequencing and assembly of Indian major carp, Cirrhinus mrigala (Hamilton, 1822).</title>
        <authorList>
            <person name="Mohindra V."/>
            <person name="Chowdhury L.M."/>
            <person name="Lal K."/>
            <person name="Jena J.K."/>
        </authorList>
    </citation>
    <scope>NUCLEOTIDE SEQUENCE [LARGE SCALE GENOMIC DNA]</scope>
    <source>
        <strain evidence="1">CM1030</strain>
        <tissue evidence="1">Blood</tissue>
    </source>
</reference>
<dbReference type="Proteomes" id="UP001529510">
    <property type="component" value="Unassembled WGS sequence"/>
</dbReference>
<name>A0ABD0PHD5_CIRMR</name>
<accession>A0ABD0PHD5</accession>
<dbReference type="EMBL" id="JAMKFB020000016">
    <property type="protein sequence ID" value="KAL0173165.1"/>
    <property type="molecule type" value="Genomic_DNA"/>
</dbReference>
<gene>
    <name evidence="1" type="ORF">M9458_033476</name>
</gene>
<proteinExistence type="predicted"/>
<protein>
    <submittedName>
        <fullName evidence="1">Uncharacterized protein</fullName>
    </submittedName>
</protein>
<keyword evidence="2" id="KW-1185">Reference proteome</keyword>
<dbReference type="AlphaFoldDB" id="A0ABD0PHD5"/>
<evidence type="ECO:0000313" key="1">
    <source>
        <dbReference type="EMBL" id="KAL0173165.1"/>
    </source>
</evidence>
<sequence>EVRDDLIRNSQHILLNKSQMLTMPQFGLRDNLIKCELLKNEDAYTYIQNY</sequence>
<comment type="caution">
    <text evidence="1">The sequence shown here is derived from an EMBL/GenBank/DDBJ whole genome shotgun (WGS) entry which is preliminary data.</text>
</comment>
<evidence type="ECO:0000313" key="2">
    <source>
        <dbReference type="Proteomes" id="UP001529510"/>
    </source>
</evidence>